<dbReference type="EMBL" id="WXEX01000002">
    <property type="protein sequence ID" value="MZP41849.1"/>
    <property type="molecule type" value="Genomic_DNA"/>
</dbReference>
<dbReference type="InterPro" id="IPR036388">
    <property type="entry name" value="WH-like_DNA-bd_sf"/>
</dbReference>
<dbReference type="PROSITE" id="PS50995">
    <property type="entry name" value="HTH_MARR_2"/>
    <property type="match status" value="1"/>
</dbReference>
<dbReference type="PANTHER" id="PTHR42756">
    <property type="entry name" value="TRANSCRIPTIONAL REGULATOR, MARR"/>
    <property type="match status" value="1"/>
</dbReference>
<dbReference type="Gene3D" id="1.10.10.10">
    <property type="entry name" value="Winged helix-like DNA-binding domain superfamily/Winged helix DNA-binding domain"/>
    <property type="match status" value="1"/>
</dbReference>
<keyword evidence="1" id="KW-0805">Transcription regulation</keyword>
<keyword evidence="2" id="KW-0238">DNA-binding</keyword>
<evidence type="ECO:0000313" key="5">
    <source>
        <dbReference type="EMBL" id="MZP41849.1"/>
    </source>
</evidence>
<accession>A0A845LB09</accession>
<sequence length="143" mass="16610">MQQKKALVMISRIREKATRFIVQELEGHGIEGIVPSHGDILVMLFQGEKYTMKELADKIHRTKPTVTVLVEKLVQYGFVEKEKSDDDSRVTYIKLTQKGAELRPIFDEISNKLNALLYGDFTDEEAELFDRLLKRVHARLYEQ</sequence>
<reference evidence="5 6" key="1">
    <citation type="submission" date="2020-01" db="EMBL/GenBank/DDBJ databases">
        <title>Whole genome sequence of Heliobacterium gestii DSM 11169.</title>
        <authorList>
            <person name="Kyndt J.A."/>
            <person name="Meyer T.E."/>
        </authorList>
    </citation>
    <scope>NUCLEOTIDE SEQUENCE [LARGE SCALE GENOMIC DNA]</scope>
    <source>
        <strain evidence="5 6">DSM 11169</strain>
    </source>
</reference>
<keyword evidence="6" id="KW-1185">Reference proteome</keyword>
<dbReference type="PRINTS" id="PR00598">
    <property type="entry name" value="HTHMARR"/>
</dbReference>
<dbReference type="AlphaFoldDB" id="A0A845LB09"/>
<organism evidence="5 6">
    <name type="scientific">Heliomicrobium gestii</name>
    <name type="common">Heliobacterium gestii</name>
    <dbReference type="NCBI Taxonomy" id="2699"/>
    <lineage>
        <taxon>Bacteria</taxon>
        <taxon>Bacillati</taxon>
        <taxon>Bacillota</taxon>
        <taxon>Clostridia</taxon>
        <taxon>Eubacteriales</taxon>
        <taxon>Heliobacteriaceae</taxon>
        <taxon>Heliomicrobium</taxon>
    </lineage>
</organism>
<dbReference type="PANTHER" id="PTHR42756:SF1">
    <property type="entry name" value="TRANSCRIPTIONAL REPRESSOR OF EMRAB OPERON"/>
    <property type="match status" value="1"/>
</dbReference>
<feature type="domain" description="HTH marR-type" evidence="4">
    <location>
        <begin position="1"/>
        <end position="138"/>
    </location>
</feature>
<name>A0A845LB09_HELGE</name>
<evidence type="ECO:0000259" key="4">
    <source>
        <dbReference type="PROSITE" id="PS50995"/>
    </source>
</evidence>
<dbReference type="OrthoDB" id="9799663at2"/>
<evidence type="ECO:0000256" key="2">
    <source>
        <dbReference type="ARBA" id="ARBA00023125"/>
    </source>
</evidence>
<protein>
    <submittedName>
        <fullName evidence="5">MarR family transcriptional regulator</fullName>
    </submittedName>
</protein>
<dbReference type="GO" id="GO:0003677">
    <property type="term" value="F:DNA binding"/>
    <property type="evidence" value="ECO:0007669"/>
    <property type="project" value="UniProtKB-KW"/>
</dbReference>
<gene>
    <name evidence="5" type="ORF">GTO89_02230</name>
</gene>
<evidence type="ECO:0000256" key="1">
    <source>
        <dbReference type="ARBA" id="ARBA00023015"/>
    </source>
</evidence>
<proteinExistence type="predicted"/>
<evidence type="ECO:0000313" key="6">
    <source>
        <dbReference type="Proteomes" id="UP000471031"/>
    </source>
</evidence>
<dbReference type="Proteomes" id="UP000471031">
    <property type="component" value="Unassembled WGS sequence"/>
</dbReference>
<dbReference type="InterPro" id="IPR036390">
    <property type="entry name" value="WH_DNA-bd_sf"/>
</dbReference>
<keyword evidence="3" id="KW-0804">Transcription</keyword>
<dbReference type="Pfam" id="PF01047">
    <property type="entry name" value="MarR"/>
    <property type="match status" value="1"/>
</dbReference>
<dbReference type="InterPro" id="IPR000835">
    <property type="entry name" value="HTH_MarR-typ"/>
</dbReference>
<evidence type="ECO:0000256" key="3">
    <source>
        <dbReference type="ARBA" id="ARBA00023163"/>
    </source>
</evidence>
<dbReference type="GO" id="GO:0003700">
    <property type="term" value="F:DNA-binding transcription factor activity"/>
    <property type="evidence" value="ECO:0007669"/>
    <property type="project" value="InterPro"/>
</dbReference>
<dbReference type="SUPFAM" id="SSF46785">
    <property type="entry name" value="Winged helix' DNA-binding domain"/>
    <property type="match status" value="1"/>
</dbReference>
<dbReference type="SMART" id="SM00347">
    <property type="entry name" value="HTH_MARR"/>
    <property type="match status" value="1"/>
</dbReference>
<comment type="caution">
    <text evidence="5">The sequence shown here is derived from an EMBL/GenBank/DDBJ whole genome shotgun (WGS) entry which is preliminary data.</text>
</comment>